<dbReference type="EMBL" id="JABBGC010000001">
    <property type="protein sequence ID" value="NML37843.1"/>
    <property type="molecule type" value="Genomic_DNA"/>
</dbReference>
<reference evidence="2 3" key="1">
    <citation type="submission" date="2020-04" db="EMBL/GenBank/DDBJ databases">
        <title>Chitinophaga sp. G-6-1-13 sp. nov., isolated from soil.</title>
        <authorList>
            <person name="Dahal R.H."/>
            <person name="Chaudhary D.K."/>
        </authorList>
    </citation>
    <scope>NUCLEOTIDE SEQUENCE [LARGE SCALE GENOMIC DNA]</scope>
    <source>
        <strain evidence="2 3">G-6-1-13</strain>
    </source>
</reference>
<feature type="domain" description="JmjC" evidence="1">
    <location>
        <begin position="109"/>
        <end position="255"/>
    </location>
</feature>
<protein>
    <submittedName>
        <fullName evidence="2">Cupin-like domain-containing protein</fullName>
    </submittedName>
</protein>
<dbReference type="PANTHER" id="PTHR12461">
    <property type="entry name" value="HYPOXIA-INDUCIBLE FACTOR 1 ALPHA INHIBITOR-RELATED"/>
    <property type="match status" value="1"/>
</dbReference>
<dbReference type="PANTHER" id="PTHR12461:SF105">
    <property type="entry name" value="HYPOXIA-INDUCIBLE FACTOR 1-ALPHA INHIBITOR"/>
    <property type="match status" value="1"/>
</dbReference>
<dbReference type="Pfam" id="PF13621">
    <property type="entry name" value="Cupin_8"/>
    <property type="match status" value="1"/>
</dbReference>
<organism evidence="2 3">
    <name type="scientific">Chitinophaga fulva</name>
    <dbReference type="NCBI Taxonomy" id="2728842"/>
    <lineage>
        <taxon>Bacteria</taxon>
        <taxon>Pseudomonadati</taxon>
        <taxon>Bacteroidota</taxon>
        <taxon>Chitinophagia</taxon>
        <taxon>Chitinophagales</taxon>
        <taxon>Chitinophagaceae</taxon>
        <taxon>Chitinophaga</taxon>
    </lineage>
</organism>
<accession>A0A848GM09</accession>
<dbReference type="PROSITE" id="PS51184">
    <property type="entry name" value="JMJC"/>
    <property type="match status" value="1"/>
</dbReference>
<dbReference type="SUPFAM" id="SSF51197">
    <property type="entry name" value="Clavaminate synthase-like"/>
    <property type="match status" value="1"/>
</dbReference>
<dbReference type="RefSeq" id="WP_169224883.1">
    <property type="nucleotide sequence ID" value="NZ_JABBGC010000001.1"/>
</dbReference>
<keyword evidence="3" id="KW-1185">Reference proteome</keyword>
<gene>
    <name evidence="2" type="ORF">HHL17_11620</name>
</gene>
<proteinExistence type="predicted"/>
<evidence type="ECO:0000259" key="1">
    <source>
        <dbReference type="PROSITE" id="PS51184"/>
    </source>
</evidence>
<sequence length="291" mass="33512">MIQTVTNIDRRTFYEKYVVPGKPVLIKGGINNWPAVSKWNYDYFMDIGQSLKVPIKTGDLTKGTKIVMSLAEYTALLKQHESELAAQRPVSKAPYLHDVPIFLMMPQLKDDISSFPVDLLPSWYGNNWWKFVQFFMGSSNSLTPLHFDTLCTHNLFFQIQGSKRFYMVKASDWKKCYLNSWRWADVDLETPDFEKFPLLKDAERGDVVVDGGDILFMPSGTLHQVRGLSYSISFNIDWHTRQSVTKGLLSGFRGAPMQNVFYNGVVATGLYFGVPSRYLFKYYQSYLNYVS</sequence>
<dbReference type="Proteomes" id="UP000583266">
    <property type="component" value="Unassembled WGS sequence"/>
</dbReference>
<evidence type="ECO:0000313" key="3">
    <source>
        <dbReference type="Proteomes" id="UP000583266"/>
    </source>
</evidence>
<dbReference type="SMART" id="SM00558">
    <property type="entry name" value="JmjC"/>
    <property type="match status" value="1"/>
</dbReference>
<evidence type="ECO:0000313" key="2">
    <source>
        <dbReference type="EMBL" id="NML37843.1"/>
    </source>
</evidence>
<dbReference type="AlphaFoldDB" id="A0A848GM09"/>
<comment type="caution">
    <text evidence="2">The sequence shown here is derived from an EMBL/GenBank/DDBJ whole genome shotgun (WGS) entry which is preliminary data.</text>
</comment>
<name>A0A848GM09_9BACT</name>
<dbReference type="Gene3D" id="2.60.120.650">
    <property type="entry name" value="Cupin"/>
    <property type="match status" value="1"/>
</dbReference>
<dbReference type="InterPro" id="IPR041667">
    <property type="entry name" value="Cupin_8"/>
</dbReference>
<dbReference type="InterPro" id="IPR003347">
    <property type="entry name" value="JmjC_dom"/>
</dbReference>